<evidence type="ECO:0000259" key="1">
    <source>
        <dbReference type="Pfam" id="PF18624"/>
    </source>
</evidence>
<organism evidence="2 3">
    <name type="scientific">Kingella bonacorsii</name>
    <dbReference type="NCBI Taxonomy" id="2796361"/>
    <lineage>
        <taxon>Bacteria</taxon>
        <taxon>Pseudomonadati</taxon>
        <taxon>Pseudomonadota</taxon>
        <taxon>Betaproteobacteria</taxon>
        <taxon>Neisseriales</taxon>
        <taxon>Neisseriaceae</taxon>
        <taxon>Kingella</taxon>
    </lineage>
</organism>
<name>A0ABS1BQE8_9NEIS</name>
<reference evidence="2 3" key="1">
    <citation type="journal article" date="2021" name="Pathogens">
        <title>Isolation and Characterization of Kingella bonacorsii sp. nov., A Novel Kingella Species Detected in a Stable Periodontitis Subject.</title>
        <authorList>
            <person name="Antezack A."/>
            <person name="Boxberger M."/>
            <person name="Rolland C."/>
            <person name="Monnet-Corti V."/>
            <person name="La Scola B."/>
        </authorList>
    </citation>
    <scope>NUCLEOTIDE SEQUENCE [LARGE SCALE GENOMIC DNA]</scope>
    <source>
        <strain evidence="2 3">Marseille-Q4569</strain>
    </source>
</reference>
<dbReference type="EMBL" id="JAEHNZ010000001">
    <property type="protein sequence ID" value="MBK0395491.1"/>
    <property type="molecule type" value="Genomic_DNA"/>
</dbReference>
<dbReference type="NCBIfam" id="NF033826">
    <property type="entry name" value="immun_CdiI"/>
    <property type="match status" value="1"/>
</dbReference>
<feature type="domain" description="CDI immunity protein" evidence="1">
    <location>
        <begin position="4"/>
        <end position="103"/>
    </location>
</feature>
<gene>
    <name evidence="2" type="primary">cdiI</name>
    <name evidence="2" type="ORF">JDW22_02525</name>
</gene>
<dbReference type="InterPro" id="IPR041256">
    <property type="entry name" value="CdiI_4"/>
</dbReference>
<dbReference type="Proteomes" id="UP000614058">
    <property type="component" value="Unassembled WGS sequence"/>
</dbReference>
<comment type="caution">
    <text evidence="2">The sequence shown here is derived from an EMBL/GenBank/DDBJ whole genome shotgun (WGS) entry which is preliminary data.</text>
</comment>
<dbReference type="CDD" id="cd20688">
    <property type="entry name" value="CdiI_Ecoli_Nm-like"/>
    <property type="match status" value="1"/>
</dbReference>
<protein>
    <submittedName>
        <fullName evidence="2">Ribonuclease toxin immunity protein CdiI</fullName>
    </submittedName>
</protein>
<dbReference type="Pfam" id="PF18624">
    <property type="entry name" value="CdiI_4"/>
    <property type="match status" value="1"/>
</dbReference>
<evidence type="ECO:0000313" key="3">
    <source>
        <dbReference type="Proteomes" id="UP000614058"/>
    </source>
</evidence>
<accession>A0ABS1BQE8</accession>
<proteinExistence type="predicted"/>
<keyword evidence="3" id="KW-1185">Reference proteome</keyword>
<sequence>MDNPDRTIKQCFSIFYNDGVFLKAIYYILAKHDTFYVEGTYCFYPDFNSPDPSDHFLGIQFVVGFDDPEWMVYVPEKVCFAYAKKACERFLELHPEQKYRDFLNQILDNWQPIGVDEFPAEYKPLE</sequence>
<evidence type="ECO:0000313" key="2">
    <source>
        <dbReference type="EMBL" id="MBK0395491.1"/>
    </source>
</evidence>